<dbReference type="Proteomes" id="UP000008782">
    <property type="component" value="Unassembled WGS sequence"/>
</dbReference>
<dbReference type="HOGENOM" id="CLU_044859_0_0_1"/>
<feature type="transmembrane region" description="Helical" evidence="2">
    <location>
        <begin position="209"/>
        <end position="230"/>
    </location>
</feature>
<dbReference type="eggNOG" id="ENOG502RVW5">
    <property type="taxonomic scope" value="Eukaryota"/>
</dbReference>
<feature type="compositionally biased region" description="Pro residues" evidence="1">
    <location>
        <begin position="406"/>
        <end position="420"/>
    </location>
</feature>
<evidence type="ECO:0000256" key="2">
    <source>
        <dbReference type="SAM" id="Phobius"/>
    </source>
</evidence>
<feature type="compositionally biased region" description="Low complexity" evidence="1">
    <location>
        <begin position="316"/>
        <end position="329"/>
    </location>
</feature>
<name>E3QWH8_COLGM</name>
<feature type="compositionally biased region" description="Polar residues" evidence="1">
    <location>
        <begin position="356"/>
        <end position="366"/>
    </location>
</feature>
<dbReference type="AlphaFoldDB" id="E3QWH8"/>
<keyword evidence="2" id="KW-0472">Membrane</keyword>
<evidence type="ECO:0000313" key="4">
    <source>
        <dbReference type="Proteomes" id="UP000008782"/>
    </source>
</evidence>
<dbReference type="VEuPathDB" id="FungiDB:GLRG_10360"/>
<dbReference type="EMBL" id="GG697389">
    <property type="protein sequence ID" value="EFQ35216.1"/>
    <property type="molecule type" value="Genomic_DNA"/>
</dbReference>
<feature type="region of interest" description="Disordered" evidence="1">
    <location>
        <begin position="270"/>
        <end position="298"/>
    </location>
</feature>
<dbReference type="RefSeq" id="XP_008099236.1">
    <property type="nucleotide sequence ID" value="XM_008101045.1"/>
</dbReference>
<protein>
    <submittedName>
        <fullName evidence="3">Uncharacterized protein</fullName>
    </submittedName>
</protein>
<feature type="compositionally biased region" description="Basic and acidic residues" evidence="1">
    <location>
        <begin position="470"/>
        <end position="479"/>
    </location>
</feature>
<dbReference type="STRING" id="645133.E3QWH8"/>
<keyword evidence="2" id="KW-1133">Transmembrane helix</keyword>
<proteinExistence type="predicted"/>
<keyword evidence="2" id="KW-0812">Transmembrane</keyword>
<organism evidence="4">
    <name type="scientific">Colletotrichum graminicola (strain M1.001 / M2 / FGSC 10212)</name>
    <name type="common">Maize anthracnose fungus</name>
    <name type="synonym">Glomerella graminicola</name>
    <dbReference type="NCBI Taxonomy" id="645133"/>
    <lineage>
        <taxon>Eukaryota</taxon>
        <taxon>Fungi</taxon>
        <taxon>Dikarya</taxon>
        <taxon>Ascomycota</taxon>
        <taxon>Pezizomycotina</taxon>
        <taxon>Sordariomycetes</taxon>
        <taxon>Hypocreomycetidae</taxon>
        <taxon>Glomerellales</taxon>
        <taxon>Glomerellaceae</taxon>
        <taxon>Colletotrichum</taxon>
        <taxon>Colletotrichum graminicola species complex</taxon>
    </lineage>
</organism>
<dbReference type="OrthoDB" id="5244978at2759"/>
<accession>E3QWH8</accession>
<gene>
    <name evidence="3" type="ORF">GLRG_10360</name>
</gene>
<feature type="compositionally biased region" description="Basic and acidic residues" evidence="1">
    <location>
        <begin position="432"/>
        <end position="446"/>
    </location>
</feature>
<evidence type="ECO:0000256" key="1">
    <source>
        <dbReference type="SAM" id="MobiDB-lite"/>
    </source>
</evidence>
<sequence>MSLVSDTCYLEPDDEGKSWAKVASNVPDPPKCIETCRARFLESVVPGFDKTRYPEVCKALSNGQKAAERLWEVYCCDSASCGVQLNGNLGQDPSVNFIINTCQNLGSGIIQDPGPPPAGYTCPMSSVGEPSNPCPKPFMMTDARGPVSSNTNSLATPTPDFITITSSTSIVTGHLTQTTTSTMQTTGAMSNSSHYEEDGHAVLPTGAKAAIGAASGIAFLAILAFAICLLRRRTRSRDTTIEITHQDVQEASPPTPLLPPLGSAHGAIHAPPLTPPPRLQERRLLPVSPSPSRPSIIITTPKAPLGAVVAQGGPLSKSSVSSLTSSRHSPGFDRSTKPYYRVPPPGDLAGGPQAGKTASMSSATSGRTATTVSSISSSFPALAPLSPTRPVRPCDKLLRIPDLVCPGPPPNRSLPSPPSRSPSGPAALSRDQQQHTESRSSGERVPPRQAAPGVIPREEPKHVYISTKTSTRESLERDSWGSWGARGGGAGIGVSSAQNEDGRMDSPVLEGADLERIGGRY</sequence>
<evidence type="ECO:0000313" key="3">
    <source>
        <dbReference type="EMBL" id="EFQ35216.1"/>
    </source>
</evidence>
<reference evidence="4" key="1">
    <citation type="journal article" date="2012" name="Nat. Genet.">
        <title>Lifestyle transitions in plant pathogenic Colletotrichum fungi deciphered by genome and transcriptome analyses.</title>
        <authorList>
            <person name="O'Connell R.J."/>
            <person name="Thon M.R."/>
            <person name="Hacquard S."/>
            <person name="Amyotte S.G."/>
            <person name="Kleemann J."/>
            <person name="Torres M.F."/>
            <person name="Damm U."/>
            <person name="Buiate E.A."/>
            <person name="Epstein L."/>
            <person name="Alkan N."/>
            <person name="Altmueller J."/>
            <person name="Alvarado-Balderrama L."/>
            <person name="Bauser C.A."/>
            <person name="Becker C."/>
            <person name="Birren B.W."/>
            <person name="Chen Z."/>
            <person name="Choi J."/>
            <person name="Crouch J.A."/>
            <person name="Duvick J.P."/>
            <person name="Farman M.A."/>
            <person name="Gan P."/>
            <person name="Heiman D."/>
            <person name="Henrissat B."/>
            <person name="Howard R.J."/>
            <person name="Kabbage M."/>
            <person name="Koch C."/>
            <person name="Kracher B."/>
            <person name="Kubo Y."/>
            <person name="Law A.D."/>
            <person name="Lebrun M.-H."/>
            <person name="Lee Y.-H."/>
            <person name="Miyara I."/>
            <person name="Moore N."/>
            <person name="Neumann U."/>
            <person name="Nordstroem K."/>
            <person name="Panaccione D.G."/>
            <person name="Panstruga R."/>
            <person name="Place M."/>
            <person name="Proctor R.H."/>
            <person name="Prusky D."/>
            <person name="Rech G."/>
            <person name="Reinhardt R."/>
            <person name="Rollins J.A."/>
            <person name="Rounsley S."/>
            <person name="Schardl C.L."/>
            <person name="Schwartz D.C."/>
            <person name="Shenoy N."/>
            <person name="Shirasu K."/>
            <person name="Sikhakolli U.R."/>
            <person name="Stueber K."/>
            <person name="Sukno S.A."/>
            <person name="Sweigard J.A."/>
            <person name="Takano Y."/>
            <person name="Takahara H."/>
            <person name="Trail F."/>
            <person name="van der Does H.C."/>
            <person name="Voll L.M."/>
            <person name="Will I."/>
            <person name="Young S."/>
            <person name="Zeng Q."/>
            <person name="Zhang J."/>
            <person name="Zhou S."/>
            <person name="Dickman M.B."/>
            <person name="Schulze-Lefert P."/>
            <person name="Ver Loren van Themaat E."/>
            <person name="Ma L.-J."/>
            <person name="Vaillancourt L.J."/>
        </authorList>
    </citation>
    <scope>NUCLEOTIDE SEQUENCE [LARGE SCALE GENOMIC DNA]</scope>
    <source>
        <strain evidence="4">M1.001 / M2 / FGSC 10212</strain>
    </source>
</reference>
<feature type="region of interest" description="Disordered" evidence="1">
    <location>
        <begin position="314"/>
        <end position="366"/>
    </location>
</feature>
<feature type="region of interest" description="Disordered" evidence="1">
    <location>
        <begin position="400"/>
        <end position="521"/>
    </location>
</feature>
<keyword evidence="4" id="KW-1185">Reference proteome</keyword>
<dbReference type="GeneID" id="24415725"/>